<gene>
    <name evidence="2" type="ORF">EDD26_1998</name>
</gene>
<keyword evidence="3" id="KW-1185">Reference proteome</keyword>
<proteinExistence type="predicted"/>
<evidence type="ECO:0000313" key="2">
    <source>
        <dbReference type="EMBL" id="ROR66607.1"/>
    </source>
</evidence>
<accession>A0A3N2AUA5</accession>
<keyword evidence="2" id="KW-0863">Zinc-finger</keyword>
<comment type="caution">
    <text evidence="2">The sequence shown here is derived from an EMBL/GenBank/DDBJ whole genome shotgun (WGS) entry which is preliminary data.</text>
</comment>
<evidence type="ECO:0000259" key="1">
    <source>
        <dbReference type="Pfam" id="PF16571"/>
    </source>
</evidence>
<dbReference type="GO" id="GO:0008270">
    <property type="term" value="F:zinc ion binding"/>
    <property type="evidence" value="ECO:0007669"/>
    <property type="project" value="UniProtKB-KW"/>
</dbReference>
<reference evidence="2 3" key="1">
    <citation type="submission" date="2018-11" db="EMBL/GenBank/DDBJ databases">
        <title>Sequencing the genomes of 1000 actinobacteria strains.</title>
        <authorList>
            <person name="Klenk H.-P."/>
        </authorList>
    </citation>
    <scope>NUCLEOTIDE SEQUENCE [LARGE SCALE GENOMIC DNA]</scope>
    <source>
        <strain evidence="2 3">DSM 9580</strain>
    </source>
</reference>
<dbReference type="OrthoDB" id="4171838at2"/>
<dbReference type="Pfam" id="PF16571">
    <property type="entry name" value="FBP_C"/>
    <property type="match status" value="1"/>
</dbReference>
<name>A0A3N2AUA5_9MICO</name>
<evidence type="ECO:0000313" key="3">
    <source>
        <dbReference type="Proteomes" id="UP000275456"/>
    </source>
</evidence>
<dbReference type="Proteomes" id="UP000275456">
    <property type="component" value="Unassembled WGS sequence"/>
</dbReference>
<protein>
    <submittedName>
        <fullName evidence="2">Treble-clef zinc-finger protein</fullName>
    </submittedName>
</protein>
<dbReference type="InterPro" id="IPR032330">
    <property type="entry name" value="EF-G-binding_C"/>
</dbReference>
<keyword evidence="2" id="KW-0862">Zinc</keyword>
<keyword evidence="2" id="KW-0479">Metal-binding</keyword>
<dbReference type="RefSeq" id="WP_123697576.1">
    <property type="nucleotide sequence ID" value="NZ_RKHJ01000001.1"/>
</dbReference>
<dbReference type="AlphaFoldDB" id="A0A3N2AUA5"/>
<organism evidence="2 3">
    <name type="scientific">Agrococcus jenensis</name>
    <dbReference type="NCBI Taxonomy" id="46353"/>
    <lineage>
        <taxon>Bacteria</taxon>
        <taxon>Bacillati</taxon>
        <taxon>Actinomycetota</taxon>
        <taxon>Actinomycetes</taxon>
        <taxon>Micrococcales</taxon>
        <taxon>Microbacteriaceae</taxon>
        <taxon>Agrococcus</taxon>
    </lineage>
</organism>
<sequence length="166" mass="18159">MREVTETELRACFVNATPRELDQLPIPGLHETIWAEREYLGWRDPHSSRLGYMVLWQGDRLVGLVVRAAPGGMRPGIAAMCALCHSTQPATQVRMFSARLAGPGGDTGSSIGTYICEDLSCSHIIRTGPPHLLNRDRIASRAEGLHGRVTGFAARVERALREALDG</sequence>
<dbReference type="EMBL" id="RKHJ01000001">
    <property type="protein sequence ID" value="ROR66607.1"/>
    <property type="molecule type" value="Genomic_DNA"/>
</dbReference>
<feature type="domain" description="Elongation factor G-binding protein C-terminal treble-clef zinc-finger" evidence="1">
    <location>
        <begin position="8"/>
        <end position="156"/>
    </location>
</feature>